<evidence type="ECO:0000313" key="2">
    <source>
        <dbReference type="Proteomes" id="UP000204140"/>
    </source>
</evidence>
<protein>
    <submittedName>
        <fullName evidence="1">Uncharacterized protein</fullName>
    </submittedName>
</protein>
<evidence type="ECO:0000313" key="1">
    <source>
        <dbReference type="EMBL" id="AIK68225.1"/>
    </source>
</evidence>
<gene>
    <name evidence="1" type="ORF">P10VF_012</name>
</gene>
<dbReference type="GeneID" id="22109561"/>
<dbReference type="KEGG" id="vg:22109561"/>
<organism evidence="1 2">
    <name type="scientific">Rhizobium phage vB_RleM_P10VF</name>
    <dbReference type="NCBI Taxonomy" id="1527770"/>
    <lineage>
        <taxon>Viruses</taxon>
        <taxon>Duplodnaviria</taxon>
        <taxon>Heunggongvirae</taxon>
        <taxon>Uroviricota</taxon>
        <taxon>Caudoviricetes</taxon>
        <taxon>Pootjesviridae</taxon>
        <taxon>Innesvirus</taxon>
        <taxon>Innesvirus P10VF</taxon>
    </lineage>
</organism>
<dbReference type="EMBL" id="KM199770">
    <property type="protein sequence ID" value="AIK68225.1"/>
    <property type="molecule type" value="Genomic_DNA"/>
</dbReference>
<keyword evidence="2" id="KW-1185">Reference proteome</keyword>
<accession>A0A076YLL0</accession>
<name>A0A076YLL0_9CAUD</name>
<dbReference type="Proteomes" id="UP000204140">
    <property type="component" value="Segment"/>
</dbReference>
<proteinExistence type="predicted"/>
<sequence>MKAKRFDLPASRYMIPKPPVMMKKIDRVDYSTLSTKTLKEISEVAELNTKRNRADFLRNDFSDNMSKIQEIKKVLLKRDPFANTRIGNTLSDDPYNPFG</sequence>
<dbReference type="RefSeq" id="YP_009099751.1">
    <property type="nucleotide sequence ID" value="NC_025429.1"/>
</dbReference>
<reference evidence="1 2" key="1">
    <citation type="submission" date="2014-07" db="EMBL/GenBank/DDBJ databases">
        <title>Isolation and characterization of Rhizobium leguminosarum phages from western Canadian soils and complete genome sequences of rhizobiophages vB_RleS_L338C and vB_RleM_P10VF.</title>
        <authorList>
            <person name="Restrepo-Cordoba M."/>
            <person name="Halmillawewa A.P."/>
            <person name="Perry B."/>
            <person name="Hynes M.F."/>
            <person name="Yost C.K."/>
        </authorList>
    </citation>
    <scope>NUCLEOTIDE SEQUENCE [LARGE SCALE GENOMIC DNA]</scope>
</reference>